<reference evidence="1" key="2">
    <citation type="submission" date="2020-11" db="EMBL/GenBank/DDBJ databases">
        <authorList>
            <person name="McCartney M.A."/>
            <person name="Auch B."/>
            <person name="Kono T."/>
            <person name="Mallez S."/>
            <person name="Becker A."/>
            <person name="Gohl D.M."/>
            <person name="Silverstein K.A.T."/>
            <person name="Koren S."/>
            <person name="Bechman K.B."/>
            <person name="Herman A."/>
            <person name="Abrahante J.E."/>
            <person name="Garbe J."/>
        </authorList>
    </citation>
    <scope>NUCLEOTIDE SEQUENCE</scope>
    <source>
        <strain evidence="1">Duluth1</strain>
        <tissue evidence="1">Whole animal</tissue>
    </source>
</reference>
<dbReference type="AlphaFoldDB" id="A0A9D3YY94"/>
<evidence type="ECO:0000313" key="1">
    <source>
        <dbReference type="EMBL" id="KAH3706664.1"/>
    </source>
</evidence>
<comment type="caution">
    <text evidence="1">The sequence shown here is derived from an EMBL/GenBank/DDBJ whole genome shotgun (WGS) entry which is preliminary data.</text>
</comment>
<dbReference type="EMBL" id="JAIWYP010000014">
    <property type="protein sequence ID" value="KAH3706664.1"/>
    <property type="molecule type" value="Genomic_DNA"/>
</dbReference>
<reference evidence="1" key="1">
    <citation type="journal article" date="2019" name="bioRxiv">
        <title>The Genome of the Zebra Mussel, Dreissena polymorpha: A Resource for Invasive Species Research.</title>
        <authorList>
            <person name="McCartney M.A."/>
            <person name="Auch B."/>
            <person name="Kono T."/>
            <person name="Mallez S."/>
            <person name="Zhang Y."/>
            <person name="Obille A."/>
            <person name="Becker A."/>
            <person name="Abrahante J.E."/>
            <person name="Garbe J."/>
            <person name="Badalamenti J.P."/>
            <person name="Herman A."/>
            <person name="Mangelson H."/>
            <person name="Liachko I."/>
            <person name="Sullivan S."/>
            <person name="Sone E.D."/>
            <person name="Koren S."/>
            <person name="Silverstein K.A.T."/>
            <person name="Beckman K.B."/>
            <person name="Gohl D.M."/>
        </authorList>
    </citation>
    <scope>NUCLEOTIDE SEQUENCE</scope>
    <source>
        <strain evidence="1">Duluth1</strain>
        <tissue evidence="1">Whole animal</tissue>
    </source>
</reference>
<dbReference type="Proteomes" id="UP000828390">
    <property type="component" value="Unassembled WGS sequence"/>
</dbReference>
<evidence type="ECO:0000313" key="2">
    <source>
        <dbReference type="Proteomes" id="UP000828390"/>
    </source>
</evidence>
<sequence length="107" mass="12518">MWNNHHTRRSSNSNVPFGRPEQMYRFPSLWSAENHILAVTEIDMAACFRESEFRSVIPCDEDIYKVCVALMKEHNISTAKTCVVGYRFIFVYETRNNIDAMRATHTL</sequence>
<gene>
    <name evidence="1" type="ORF">DPMN_066052</name>
</gene>
<protein>
    <submittedName>
        <fullName evidence="1">Uncharacterized protein</fullName>
    </submittedName>
</protein>
<keyword evidence="2" id="KW-1185">Reference proteome</keyword>
<organism evidence="1 2">
    <name type="scientific">Dreissena polymorpha</name>
    <name type="common">Zebra mussel</name>
    <name type="synonym">Mytilus polymorpha</name>
    <dbReference type="NCBI Taxonomy" id="45954"/>
    <lineage>
        <taxon>Eukaryota</taxon>
        <taxon>Metazoa</taxon>
        <taxon>Spiralia</taxon>
        <taxon>Lophotrochozoa</taxon>
        <taxon>Mollusca</taxon>
        <taxon>Bivalvia</taxon>
        <taxon>Autobranchia</taxon>
        <taxon>Heteroconchia</taxon>
        <taxon>Euheterodonta</taxon>
        <taxon>Imparidentia</taxon>
        <taxon>Neoheterodontei</taxon>
        <taxon>Myida</taxon>
        <taxon>Dreissenoidea</taxon>
        <taxon>Dreissenidae</taxon>
        <taxon>Dreissena</taxon>
    </lineage>
</organism>
<proteinExistence type="predicted"/>
<accession>A0A9D3YY94</accession>
<name>A0A9D3YY94_DREPO</name>